<evidence type="ECO:0000313" key="1">
    <source>
        <dbReference type="EMBL" id="EQC28875.1"/>
    </source>
</evidence>
<dbReference type="VEuPathDB" id="FungiDB:SDRG_13385"/>
<dbReference type="EMBL" id="JH767190">
    <property type="protein sequence ID" value="EQC28875.1"/>
    <property type="molecule type" value="Genomic_DNA"/>
</dbReference>
<sequence>MVTFAVSSVERSICKAELSNRQPITALKEFATEGCRDIVQATHLGPVVASESGFVRGVIEAYNNHHDLVLRPDDIWLAILIQFGLYVDGNAEALRSSLVKHEGQKELIVDANGTLYSVDFGALSKQMVDKMDEFLVDPSLKHWVLPSFSTTTDHDVIVGSVVLMATMKKFFSYKFSLKCGIPHVTLLGTVDDWQDIRHRLDKLSTYGERMTQWTTMLAPILDQFVAAAQGQADVAFWDRICSRKGGGSGPSYLAGWLSVFCVFNDKGQWQGDKMAKDTRQRKPVHHVDVPYNYPLVDMQDIPPGYLTVDVTIDDNGTEHEALMFAGHMSYGRGENKRSIVPSLSWAIALKNGKRKPKETNPFGL</sequence>
<dbReference type="Pfam" id="PF14388">
    <property type="entry name" value="DUF4419"/>
    <property type="match status" value="1"/>
</dbReference>
<dbReference type="InParanoid" id="T0Q608"/>
<keyword evidence="2" id="KW-1185">Reference proteome</keyword>
<evidence type="ECO:0000313" key="2">
    <source>
        <dbReference type="Proteomes" id="UP000030762"/>
    </source>
</evidence>
<evidence type="ECO:0008006" key="3">
    <source>
        <dbReference type="Google" id="ProtNLM"/>
    </source>
</evidence>
<dbReference type="Proteomes" id="UP000030762">
    <property type="component" value="Unassembled WGS sequence"/>
</dbReference>
<dbReference type="eggNOG" id="ENOG502RPX4">
    <property type="taxonomic scope" value="Eukaryota"/>
</dbReference>
<dbReference type="OMA" id="WLTICTQ"/>
<gene>
    <name evidence="1" type="ORF">SDRG_13385</name>
</gene>
<accession>T0Q608</accession>
<dbReference type="InterPro" id="IPR025533">
    <property type="entry name" value="DUF4419"/>
</dbReference>
<dbReference type="PANTHER" id="PTHR31252">
    <property type="entry name" value="DUF4419 DOMAIN-CONTAINING PROTEIN"/>
    <property type="match status" value="1"/>
</dbReference>
<protein>
    <recommendedName>
        <fullName evidence="3">DUF4419 domain-containing protein</fullName>
    </recommendedName>
</protein>
<dbReference type="GeneID" id="19954112"/>
<dbReference type="AlphaFoldDB" id="T0Q608"/>
<dbReference type="STRING" id="1156394.T0Q608"/>
<dbReference type="PANTHER" id="PTHR31252:SF11">
    <property type="entry name" value="DUF4419 DOMAIN-CONTAINING PROTEIN"/>
    <property type="match status" value="1"/>
</dbReference>
<proteinExistence type="predicted"/>
<dbReference type="RefSeq" id="XP_008617692.1">
    <property type="nucleotide sequence ID" value="XM_008619470.1"/>
</dbReference>
<dbReference type="OrthoDB" id="75956at2759"/>
<name>T0Q608_SAPDV</name>
<reference evidence="1 2" key="1">
    <citation type="submission" date="2012-04" db="EMBL/GenBank/DDBJ databases">
        <title>The Genome Sequence of Saprolegnia declina VS20.</title>
        <authorList>
            <consortium name="The Broad Institute Genome Sequencing Platform"/>
            <person name="Russ C."/>
            <person name="Nusbaum C."/>
            <person name="Tyler B."/>
            <person name="van West P."/>
            <person name="Dieguez-Uribeondo J."/>
            <person name="de Bruijn I."/>
            <person name="Tripathy S."/>
            <person name="Jiang R."/>
            <person name="Young S.K."/>
            <person name="Zeng Q."/>
            <person name="Gargeya S."/>
            <person name="Fitzgerald M."/>
            <person name="Haas B."/>
            <person name="Abouelleil A."/>
            <person name="Alvarado L."/>
            <person name="Arachchi H.M."/>
            <person name="Berlin A."/>
            <person name="Chapman S.B."/>
            <person name="Goldberg J."/>
            <person name="Griggs A."/>
            <person name="Gujja S."/>
            <person name="Hansen M."/>
            <person name="Howarth C."/>
            <person name="Imamovic A."/>
            <person name="Larimer J."/>
            <person name="McCowen C."/>
            <person name="Montmayeur A."/>
            <person name="Murphy C."/>
            <person name="Neiman D."/>
            <person name="Pearson M."/>
            <person name="Priest M."/>
            <person name="Roberts A."/>
            <person name="Saif S."/>
            <person name="Shea T."/>
            <person name="Sisk P."/>
            <person name="Sykes S."/>
            <person name="Wortman J."/>
            <person name="Nusbaum C."/>
            <person name="Birren B."/>
        </authorList>
    </citation>
    <scope>NUCLEOTIDE SEQUENCE [LARGE SCALE GENOMIC DNA]</scope>
    <source>
        <strain evidence="1 2">VS20</strain>
    </source>
</reference>
<organism evidence="1 2">
    <name type="scientific">Saprolegnia diclina (strain VS20)</name>
    <dbReference type="NCBI Taxonomy" id="1156394"/>
    <lineage>
        <taxon>Eukaryota</taxon>
        <taxon>Sar</taxon>
        <taxon>Stramenopiles</taxon>
        <taxon>Oomycota</taxon>
        <taxon>Saprolegniomycetes</taxon>
        <taxon>Saprolegniales</taxon>
        <taxon>Saprolegniaceae</taxon>
        <taxon>Saprolegnia</taxon>
    </lineage>
</organism>